<dbReference type="eggNOG" id="ENOG50333G5">
    <property type="taxonomic scope" value="Bacteria"/>
</dbReference>
<accession>B3QM21</accession>
<gene>
    <name evidence="1" type="ordered locus">Cpar_0552</name>
</gene>
<name>B3QM21_CHLP8</name>
<reference evidence="1" key="1">
    <citation type="submission" date="2008-06" db="EMBL/GenBank/DDBJ databases">
        <title>Complete sequence of Chlorobaculum parvum NCIB 8327.</title>
        <authorList>
            <consortium name="US DOE Joint Genome Institute"/>
            <person name="Lucas S."/>
            <person name="Copeland A."/>
            <person name="Lapidus A."/>
            <person name="Glavina del Rio T."/>
            <person name="Dalin E."/>
            <person name="Tice H."/>
            <person name="Bruce D."/>
            <person name="Goodwin L."/>
            <person name="Pitluck S."/>
            <person name="Schmutz J."/>
            <person name="Larimer F."/>
            <person name="Land M."/>
            <person name="Hauser L."/>
            <person name="Kyrpides N."/>
            <person name="Mikhailova N."/>
            <person name="Zhao F."/>
            <person name="Li T."/>
            <person name="Liu Z."/>
            <person name="Overmann J."/>
            <person name="Bryant D.A."/>
            <person name="Richardson P."/>
        </authorList>
    </citation>
    <scope>NUCLEOTIDE SEQUENCE [LARGE SCALE GENOMIC DNA]</scope>
    <source>
        <strain evidence="1">NCIB 8327</strain>
    </source>
</reference>
<protein>
    <recommendedName>
        <fullName evidence="3">DUF4905 domain-containing protein</fullName>
    </recommendedName>
</protein>
<proteinExistence type="predicted"/>
<keyword evidence="2" id="KW-1185">Reference proteome</keyword>
<dbReference type="STRING" id="517417.Cpar_0552"/>
<dbReference type="AlphaFoldDB" id="B3QM21"/>
<dbReference type="EMBL" id="CP001099">
    <property type="protein sequence ID" value="ACF10974.1"/>
    <property type="molecule type" value="Genomic_DNA"/>
</dbReference>
<dbReference type="Proteomes" id="UP000008811">
    <property type="component" value="Chromosome"/>
</dbReference>
<dbReference type="Gene3D" id="2.130.10.10">
    <property type="entry name" value="YVTN repeat-like/Quinoprotein amine dehydrogenase"/>
    <property type="match status" value="1"/>
</dbReference>
<dbReference type="Pfam" id="PF16248">
    <property type="entry name" value="DUF4905"/>
    <property type="match status" value="1"/>
</dbReference>
<evidence type="ECO:0000313" key="2">
    <source>
        <dbReference type="Proteomes" id="UP000008811"/>
    </source>
</evidence>
<sequence length="282" mass="30764">MANGSIVSSGQSLPEGGWSWHGGSGAMIWQLMFADSGLLFGLKRFPEQRRASLFCLDSETGRMLCDDFVLTGGADFAEPVGDGWMIGLETTHSNLLFCHGFQPGSPEHQGIWAVDLAEGTLAWGRPDVAFAANLGESVLAYKSRVFAGFPERDYFLIDPLTGREVEHIGTDPERFNALRNEAVGEEERQGVVLPSAGMDEFGHLETIRLGGSTVTVMHRLVSGGGTENAWNSVLALNAGDRLLFEDTMGQAGAAPLFNNFLVRDQRLYYIKEREMLVSIDLS</sequence>
<dbReference type="InterPro" id="IPR015943">
    <property type="entry name" value="WD40/YVTN_repeat-like_dom_sf"/>
</dbReference>
<dbReference type="KEGG" id="cpc:Cpar_0552"/>
<dbReference type="InterPro" id="IPR032595">
    <property type="entry name" value="DUF4905"/>
</dbReference>
<evidence type="ECO:0000313" key="1">
    <source>
        <dbReference type="EMBL" id="ACF10974.1"/>
    </source>
</evidence>
<dbReference type="HOGENOM" id="CLU_985878_0_0_10"/>
<organism evidence="1 2">
    <name type="scientific">Chlorobaculum parvum (strain DSM 263 / NCIMB 8327)</name>
    <name type="common">Chlorobium vibrioforme subsp. thiosulfatophilum</name>
    <dbReference type="NCBI Taxonomy" id="517417"/>
    <lineage>
        <taxon>Bacteria</taxon>
        <taxon>Pseudomonadati</taxon>
        <taxon>Chlorobiota</taxon>
        <taxon>Chlorobiia</taxon>
        <taxon>Chlorobiales</taxon>
        <taxon>Chlorobiaceae</taxon>
        <taxon>Chlorobaculum</taxon>
    </lineage>
</organism>
<evidence type="ECO:0008006" key="3">
    <source>
        <dbReference type="Google" id="ProtNLM"/>
    </source>
</evidence>